<feature type="domain" description="SAM" evidence="6">
    <location>
        <begin position="275"/>
        <end position="336"/>
    </location>
</feature>
<evidence type="ECO:0000256" key="4">
    <source>
        <dbReference type="PROSITE-ProRule" id="PRU00459"/>
    </source>
</evidence>
<gene>
    <name evidence="7" type="ORF">OBRU01_08561</name>
</gene>
<sequence>MAFEKPGPIKQSANAAQSYEWKDELFGCDFLAAPVSLFKHAPLHEMWDSMFEGMKVELTGARTLPFNFYGKLTDSNISRFNIGSVLEVLDKNRISQVKDSPLIHPVGWAFRIGHDLDAPENYISRVAAGRLSPIDTTPDMFYKYPTNETPMFSEGMKLEAIDPLNLSSLGGAAPRGSFAPRKHVTSHGFVAGMRLECTDLMDPQKKLTSVTPPCLVDEGSQNSRDWKTNESKSPSPLMSNAPPPSPEPAQADDKVIPRLVNTTVPASVLDSVDPEHWTNADVAKFLAVNDCQPYCQYFTNITGTMMLQLTKDEIIELLKMKVGPSLKIFDLIQQLKCKLKQPQCRMRNLK</sequence>
<dbReference type="InterPro" id="IPR050548">
    <property type="entry name" value="PcG_chromatin_remod_factors"/>
</dbReference>
<keyword evidence="3" id="KW-0539">Nucleus</keyword>
<dbReference type="PANTHER" id="PTHR12247">
    <property type="entry name" value="POLYCOMB GROUP PROTEIN"/>
    <property type="match status" value="1"/>
</dbReference>
<organism evidence="7 8">
    <name type="scientific">Operophtera brumata</name>
    <name type="common">Winter moth</name>
    <name type="synonym">Phalaena brumata</name>
    <dbReference type="NCBI Taxonomy" id="104452"/>
    <lineage>
        <taxon>Eukaryota</taxon>
        <taxon>Metazoa</taxon>
        <taxon>Ecdysozoa</taxon>
        <taxon>Arthropoda</taxon>
        <taxon>Hexapoda</taxon>
        <taxon>Insecta</taxon>
        <taxon>Pterygota</taxon>
        <taxon>Neoptera</taxon>
        <taxon>Endopterygota</taxon>
        <taxon>Lepidoptera</taxon>
        <taxon>Glossata</taxon>
        <taxon>Ditrysia</taxon>
        <taxon>Geometroidea</taxon>
        <taxon>Geometridae</taxon>
        <taxon>Larentiinae</taxon>
        <taxon>Operophtera</taxon>
    </lineage>
</organism>
<dbReference type="GO" id="GO:0042393">
    <property type="term" value="F:histone binding"/>
    <property type="evidence" value="ECO:0007669"/>
    <property type="project" value="TreeGrafter"/>
</dbReference>
<proteinExistence type="predicted"/>
<evidence type="ECO:0000256" key="5">
    <source>
        <dbReference type="SAM" id="MobiDB-lite"/>
    </source>
</evidence>
<dbReference type="SUPFAM" id="SSF63748">
    <property type="entry name" value="Tudor/PWWP/MBT"/>
    <property type="match status" value="1"/>
</dbReference>
<dbReference type="InterPro" id="IPR013761">
    <property type="entry name" value="SAM/pointed_sf"/>
</dbReference>
<dbReference type="Pfam" id="PF00536">
    <property type="entry name" value="SAM_1"/>
    <property type="match status" value="1"/>
</dbReference>
<dbReference type="InterPro" id="IPR004092">
    <property type="entry name" value="Mbt"/>
</dbReference>
<name>A0A0L7LGV6_OPEBR</name>
<evidence type="ECO:0000313" key="8">
    <source>
        <dbReference type="Proteomes" id="UP000037510"/>
    </source>
</evidence>
<dbReference type="InterPro" id="IPR001660">
    <property type="entry name" value="SAM"/>
</dbReference>
<dbReference type="SUPFAM" id="SSF47769">
    <property type="entry name" value="SAM/Pointed domain"/>
    <property type="match status" value="1"/>
</dbReference>
<dbReference type="Proteomes" id="UP000037510">
    <property type="component" value="Unassembled WGS sequence"/>
</dbReference>
<keyword evidence="8" id="KW-1185">Reference proteome</keyword>
<feature type="region of interest" description="Disordered" evidence="5">
    <location>
        <begin position="208"/>
        <end position="251"/>
    </location>
</feature>
<keyword evidence="2" id="KW-0677">Repeat</keyword>
<dbReference type="SMART" id="SM00561">
    <property type="entry name" value="MBT"/>
    <property type="match status" value="1"/>
</dbReference>
<evidence type="ECO:0000259" key="6">
    <source>
        <dbReference type="Pfam" id="PF00536"/>
    </source>
</evidence>
<dbReference type="GO" id="GO:0003682">
    <property type="term" value="F:chromatin binding"/>
    <property type="evidence" value="ECO:0007669"/>
    <property type="project" value="TreeGrafter"/>
</dbReference>
<evidence type="ECO:0000256" key="1">
    <source>
        <dbReference type="ARBA" id="ARBA00004123"/>
    </source>
</evidence>
<comment type="subcellular location">
    <subcellularLocation>
        <location evidence="1">Nucleus</location>
    </subcellularLocation>
</comment>
<feature type="repeat" description="MBT" evidence="4">
    <location>
        <begin position="19"/>
        <end position="119"/>
    </location>
</feature>
<protein>
    <submittedName>
        <fullName evidence="7">SCM-like with four MBT domain containing protein</fullName>
    </submittedName>
</protein>
<evidence type="ECO:0000256" key="2">
    <source>
        <dbReference type="ARBA" id="ARBA00022737"/>
    </source>
</evidence>
<dbReference type="PROSITE" id="PS51079">
    <property type="entry name" value="MBT"/>
    <property type="match status" value="1"/>
</dbReference>
<dbReference type="Gene3D" id="2.30.30.140">
    <property type="match status" value="1"/>
</dbReference>
<reference evidence="7 8" key="1">
    <citation type="journal article" date="2015" name="Genome Biol. Evol.">
        <title>The genome of winter moth (Operophtera brumata) provides a genomic perspective on sexual dimorphism and phenology.</title>
        <authorList>
            <person name="Derks M.F."/>
            <person name="Smit S."/>
            <person name="Salis L."/>
            <person name="Schijlen E."/>
            <person name="Bossers A."/>
            <person name="Mateman C."/>
            <person name="Pijl A.S."/>
            <person name="de Ridder D."/>
            <person name="Groenen M.A."/>
            <person name="Visser M.E."/>
            <person name="Megens H.J."/>
        </authorList>
    </citation>
    <scope>NUCLEOTIDE SEQUENCE [LARGE SCALE GENOMIC DNA]</scope>
    <source>
        <strain evidence="7">WM2013NL</strain>
        <tissue evidence="7">Head and thorax</tissue>
    </source>
</reference>
<dbReference type="GO" id="GO:0005634">
    <property type="term" value="C:nucleus"/>
    <property type="evidence" value="ECO:0007669"/>
    <property type="project" value="UniProtKB-SubCell"/>
</dbReference>
<dbReference type="STRING" id="104452.A0A0L7LGV6"/>
<dbReference type="Pfam" id="PF02820">
    <property type="entry name" value="MBT"/>
    <property type="match status" value="1"/>
</dbReference>
<evidence type="ECO:0000313" key="7">
    <source>
        <dbReference type="EMBL" id="KOB74788.1"/>
    </source>
</evidence>
<dbReference type="PANTHER" id="PTHR12247:SF104">
    <property type="entry name" value="POLYCOMB PROTEIN SFMBT"/>
    <property type="match status" value="1"/>
</dbReference>
<dbReference type="EMBL" id="JTDY01001128">
    <property type="protein sequence ID" value="KOB74788.1"/>
    <property type="molecule type" value="Genomic_DNA"/>
</dbReference>
<evidence type="ECO:0000256" key="3">
    <source>
        <dbReference type="ARBA" id="ARBA00023242"/>
    </source>
</evidence>
<dbReference type="AlphaFoldDB" id="A0A0L7LGV6"/>
<dbReference type="Gene3D" id="1.10.150.50">
    <property type="entry name" value="Transcription Factor, Ets-1"/>
    <property type="match status" value="1"/>
</dbReference>
<accession>A0A0L7LGV6</accession>
<dbReference type="GO" id="GO:0045892">
    <property type="term" value="P:negative regulation of DNA-templated transcription"/>
    <property type="evidence" value="ECO:0007669"/>
    <property type="project" value="TreeGrafter"/>
</dbReference>
<comment type="caution">
    <text evidence="7">The sequence shown here is derived from an EMBL/GenBank/DDBJ whole genome shotgun (WGS) entry which is preliminary data.</text>
</comment>